<name>A0A0C9ZGH6_9AGAM</name>
<proteinExistence type="predicted"/>
<feature type="compositionally biased region" description="Polar residues" evidence="1">
    <location>
        <begin position="683"/>
        <end position="703"/>
    </location>
</feature>
<reference evidence="3 4" key="1">
    <citation type="submission" date="2014-04" db="EMBL/GenBank/DDBJ databases">
        <authorList>
            <consortium name="DOE Joint Genome Institute"/>
            <person name="Kuo A."/>
            <person name="Kohler A."/>
            <person name="Costa M.D."/>
            <person name="Nagy L.G."/>
            <person name="Floudas D."/>
            <person name="Copeland A."/>
            <person name="Barry K.W."/>
            <person name="Cichocki N."/>
            <person name="Veneault-Fourrey C."/>
            <person name="LaButti K."/>
            <person name="Lindquist E.A."/>
            <person name="Lipzen A."/>
            <person name="Lundell T."/>
            <person name="Morin E."/>
            <person name="Murat C."/>
            <person name="Sun H."/>
            <person name="Tunlid A."/>
            <person name="Henrissat B."/>
            <person name="Grigoriev I.V."/>
            <person name="Hibbett D.S."/>
            <person name="Martin F."/>
            <person name="Nordberg H.P."/>
            <person name="Cantor M.N."/>
            <person name="Hua S.X."/>
        </authorList>
    </citation>
    <scope>NUCLEOTIDE SEQUENCE [LARGE SCALE GENOMIC DNA]</scope>
    <source>
        <strain evidence="3 4">441</strain>
    </source>
</reference>
<accession>A0A0C9ZGH6</accession>
<dbReference type="InterPro" id="IPR002710">
    <property type="entry name" value="Dilute_dom"/>
</dbReference>
<dbReference type="Gene3D" id="1.25.40.20">
    <property type="entry name" value="Ankyrin repeat-containing domain"/>
    <property type="match status" value="1"/>
</dbReference>
<feature type="region of interest" description="Disordered" evidence="1">
    <location>
        <begin position="1"/>
        <end position="26"/>
    </location>
</feature>
<gene>
    <name evidence="3" type="ORF">PISMIDRAFT_7417</name>
</gene>
<feature type="compositionally biased region" description="Pro residues" evidence="1">
    <location>
        <begin position="445"/>
        <end position="457"/>
    </location>
</feature>
<dbReference type="Proteomes" id="UP000054018">
    <property type="component" value="Unassembled WGS sequence"/>
</dbReference>
<dbReference type="EMBL" id="KN833692">
    <property type="protein sequence ID" value="KIK28391.1"/>
    <property type="molecule type" value="Genomic_DNA"/>
</dbReference>
<feature type="region of interest" description="Disordered" evidence="1">
    <location>
        <begin position="815"/>
        <end position="882"/>
    </location>
</feature>
<feature type="compositionally biased region" description="Acidic residues" evidence="1">
    <location>
        <begin position="237"/>
        <end position="256"/>
    </location>
</feature>
<dbReference type="InterPro" id="IPR037986">
    <property type="entry name" value="Myo5p-like_CBD_DIL"/>
</dbReference>
<feature type="region of interest" description="Disordered" evidence="1">
    <location>
        <begin position="432"/>
        <end position="471"/>
    </location>
</feature>
<dbReference type="STRING" id="765257.A0A0C9ZGH6"/>
<dbReference type="InterPro" id="IPR036770">
    <property type="entry name" value="Ankyrin_rpt-contain_sf"/>
</dbReference>
<feature type="domain" description="Dilute" evidence="2">
    <location>
        <begin position="317"/>
        <end position="651"/>
    </location>
</feature>
<dbReference type="PANTHER" id="PTHR16027">
    <property type="entry name" value="DILUTE DOMAIN-CONTAINING PROTEIN YPR089W"/>
    <property type="match status" value="1"/>
</dbReference>
<evidence type="ECO:0000259" key="2">
    <source>
        <dbReference type="PROSITE" id="PS51126"/>
    </source>
</evidence>
<dbReference type="PROSITE" id="PS51126">
    <property type="entry name" value="DILUTE"/>
    <property type="match status" value="1"/>
</dbReference>
<reference evidence="4" key="2">
    <citation type="submission" date="2015-01" db="EMBL/GenBank/DDBJ databases">
        <title>Evolutionary Origins and Diversification of the Mycorrhizal Mutualists.</title>
        <authorList>
            <consortium name="DOE Joint Genome Institute"/>
            <consortium name="Mycorrhizal Genomics Consortium"/>
            <person name="Kohler A."/>
            <person name="Kuo A."/>
            <person name="Nagy L.G."/>
            <person name="Floudas D."/>
            <person name="Copeland A."/>
            <person name="Barry K.W."/>
            <person name="Cichocki N."/>
            <person name="Veneault-Fourrey C."/>
            <person name="LaButti K."/>
            <person name="Lindquist E.A."/>
            <person name="Lipzen A."/>
            <person name="Lundell T."/>
            <person name="Morin E."/>
            <person name="Murat C."/>
            <person name="Riley R."/>
            <person name="Ohm R."/>
            <person name="Sun H."/>
            <person name="Tunlid A."/>
            <person name="Henrissat B."/>
            <person name="Grigoriev I.V."/>
            <person name="Hibbett D.S."/>
            <person name="Martin F."/>
        </authorList>
    </citation>
    <scope>NUCLEOTIDE SEQUENCE [LARGE SCALE GENOMIC DNA]</scope>
    <source>
        <strain evidence="4">441</strain>
    </source>
</reference>
<dbReference type="InterPro" id="IPR052072">
    <property type="entry name" value="Vascular_dev_regulator"/>
</dbReference>
<protein>
    <recommendedName>
        <fullName evidence="2">Dilute domain-containing protein</fullName>
    </recommendedName>
</protein>
<dbReference type="Pfam" id="PF01843">
    <property type="entry name" value="DIL"/>
    <property type="match status" value="1"/>
</dbReference>
<organism evidence="3 4">
    <name type="scientific">Pisolithus microcarpus 441</name>
    <dbReference type="NCBI Taxonomy" id="765257"/>
    <lineage>
        <taxon>Eukaryota</taxon>
        <taxon>Fungi</taxon>
        <taxon>Dikarya</taxon>
        <taxon>Basidiomycota</taxon>
        <taxon>Agaricomycotina</taxon>
        <taxon>Agaricomycetes</taxon>
        <taxon>Agaricomycetidae</taxon>
        <taxon>Boletales</taxon>
        <taxon>Sclerodermatineae</taxon>
        <taxon>Pisolithaceae</taxon>
        <taxon>Pisolithus</taxon>
    </lineage>
</organism>
<feature type="region of interest" description="Disordered" evidence="1">
    <location>
        <begin position="669"/>
        <end position="704"/>
    </location>
</feature>
<dbReference type="SMART" id="SM01132">
    <property type="entry name" value="DIL"/>
    <property type="match status" value="1"/>
</dbReference>
<sequence>MAEIHHGTLRSLDLTPEPDLHPLYPSPNQISPLLSANSGLNPSQKAELVSHCLSRACLFGDLNLFQYLLCDKQAQSYVDLDSRDDDGLGLLSQTIQGFGAESERDVEREECVHLLVAQGADVHSSDQAGWTPLHHAALLAPPTLVSHLMTHGCSPFSVTHRNLTPLDIVTAHTLLPGREDIAILLEEAMRSEGWSGGRMEQRRRALDERIKRRDGRKGTCQNIANIIEVPPQWWGDDGSELSFDESDSEEDDDSNDEIYTPSLDFTSMLAWSPQDLHDIFEAIITNFRITAQNTEPANVLYLMARFACLMCDLTWLEDLIIGATDVIEEKFFNNSEDVTCLIFWLHNVTTWLHLMHCDNSVNEACEMLGSFELLEQLVNSVFVFIIRLAERKIDQLLDTALLENSMIPADTIQFESDWSFLRPFSTKKKASTSASNASIRNGISSPPPLLLARPPSPSVQSISSPPATPKTLSSLRHTFSRAKIPTTPASIDNLDSSTSNGLQELLAFLTALHILLTLSDINPALITQFWSQVMYWTSSEMFNRILTRKKFLCRSRAIRIGMNLSALEDWIDAMNLPCRIKAHFSPVKDLLTWLQRLSSISDFSDLVATIQVMRNINPLQMRRAVRDYKYEVSEDRMDDECIQYLTQLQKDWERHRVKMGVEALRKEIGEREREREHDFDDNSVISGNPGSTRTPSVSTTENSARGIDSLFDRTFDKSTWEPPRAPQVLGELLDSRHMLPLSLPSDPRQLSATPDKTYVTEYAKRLISSRLDARSAGHVSTHGPMGWKCRSHKVRNVSIQTLRWIDRLKPSSSWGRSTGLHHTHYGDDESPSPISETEGLFVDTNVPHTTSQSTPLTRKPSARSRGHRLSLGGDQLSPLSAS</sequence>
<feature type="compositionally biased region" description="Basic and acidic residues" evidence="1">
    <location>
        <begin position="669"/>
        <end position="680"/>
    </location>
</feature>
<dbReference type="OrthoDB" id="426293at2759"/>
<dbReference type="AlphaFoldDB" id="A0A0C9ZGH6"/>
<dbReference type="PANTHER" id="PTHR16027:SF6">
    <property type="entry name" value="DILUTE DOMAIN-CONTAINING PROTEIN"/>
    <property type="match status" value="1"/>
</dbReference>
<dbReference type="HOGENOM" id="CLU_006124_0_0_1"/>
<feature type="region of interest" description="Disordered" evidence="1">
    <location>
        <begin position="231"/>
        <end position="257"/>
    </location>
</feature>
<keyword evidence="4" id="KW-1185">Reference proteome</keyword>
<dbReference type="CDD" id="cd15473">
    <property type="entry name" value="Myo5p-like_CBD_DIL_ANK"/>
    <property type="match status" value="1"/>
</dbReference>
<evidence type="ECO:0000256" key="1">
    <source>
        <dbReference type="SAM" id="MobiDB-lite"/>
    </source>
</evidence>
<dbReference type="SUPFAM" id="SSF48403">
    <property type="entry name" value="Ankyrin repeat"/>
    <property type="match status" value="1"/>
</dbReference>
<feature type="compositionally biased region" description="Polar residues" evidence="1">
    <location>
        <begin position="846"/>
        <end position="856"/>
    </location>
</feature>
<dbReference type="GO" id="GO:0051020">
    <property type="term" value="F:GTPase binding"/>
    <property type="evidence" value="ECO:0007669"/>
    <property type="project" value="TreeGrafter"/>
</dbReference>
<evidence type="ECO:0000313" key="4">
    <source>
        <dbReference type="Proteomes" id="UP000054018"/>
    </source>
</evidence>
<evidence type="ECO:0000313" key="3">
    <source>
        <dbReference type="EMBL" id="KIK28391.1"/>
    </source>
</evidence>